<dbReference type="InterPro" id="IPR001138">
    <property type="entry name" value="Zn2Cys6_DnaBD"/>
</dbReference>
<evidence type="ECO:0000256" key="3">
    <source>
        <dbReference type="ARBA" id="ARBA00023125"/>
    </source>
</evidence>
<keyword evidence="3" id="KW-0238">DNA-binding</keyword>
<dbReference type="InterPro" id="IPR021858">
    <property type="entry name" value="Fun_TF"/>
</dbReference>
<dbReference type="RefSeq" id="XP_001268189.1">
    <property type="nucleotide sequence ID" value="XM_001268188.1"/>
</dbReference>
<dbReference type="InterPro" id="IPR036864">
    <property type="entry name" value="Zn2-C6_fun-type_DNA-bd_sf"/>
</dbReference>
<dbReference type="GO" id="GO:0000981">
    <property type="term" value="F:DNA-binding transcription factor activity, RNA polymerase II-specific"/>
    <property type="evidence" value="ECO:0007669"/>
    <property type="project" value="InterPro"/>
</dbReference>
<dbReference type="AlphaFoldDB" id="A1CTX6"/>
<evidence type="ECO:0000313" key="7">
    <source>
        <dbReference type="EMBL" id="EAW06763.1"/>
    </source>
</evidence>
<dbReference type="PROSITE" id="PS50048">
    <property type="entry name" value="ZN2_CY6_FUNGAL_2"/>
    <property type="match status" value="1"/>
</dbReference>
<dbReference type="STRING" id="344612.A1CTX6"/>
<accession>A1CTX6</accession>
<dbReference type="EMBL" id="DS027060">
    <property type="protein sequence ID" value="EAW06763.1"/>
    <property type="molecule type" value="Genomic_DNA"/>
</dbReference>
<gene>
    <name evidence="7" type="ORF">ACLA_084580</name>
</gene>
<keyword evidence="2" id="KW-0805">Transcription regulation</keyword>
<dbReference type="SMART" id="SM00066">
    <property type="entry name" value="GAL4"/>
    <property type="match status" value="1"/>
</dbReference>
<dbReference type="Pfam" id="PF00172">
    <property type="entry name" value="Zn_clus"/>
    <property type="match status" value="1"/>
</dbReference>
<dbReference type="GeneID" id="4699857"/>
<keyword evidence="4" id="KW-0804">Transcription</keyword>
<dbReference type="Proteomes" id="UP000006701">
    <property type="component" value="Unassembled WGS sequence"/>
</dbReference>
<reference evidence="7 8" key="1">
    <citation type="journal article" date="2008" name="PLoS Genet.">
        <title>Genomic islands in the pathogenic filamentous fungus Aspergillus fumigatus.</title>
        <authorList>
            <person name="Fedorova N.D."/>
            <person name="Khaldi N."/>
            <person name="Joardar V.S."/>
            <person name="Maiti R."/>
            <person name="Amedeo P."/>
            <person name="Anderson M.J."/>
            <person name="Crabtree J."/>
            <person name="Silva J.C."/>
            <person name="Badger J.H."/>
            <person name="Albarraq A."/>
            <person name="Angiuoli S."/>
            <person name="Bussey H."/>
            <person name="Bowyer P."/>
            <person name="Cotty P.J."/>
            <person name="Dyer P.S."/>
            <person name="Egan A."/>
            <person name="Galens K."/>
            <person name="Fraser-Liggett C.M."/>
            <person name="Haas B.J."/>
            <person name="Inman J.M."/>
            <person name="Kent R."/>
            <person name="Lemieux S."/>
            <person name="Malavazi I."/>
            <person name="Orvis J."/>
            <person name="Roemer T."/>
            <person name="Ronning C.M."/>
            <person name="Sundaram J.P."/>
            <person name="Sutton G."/>
            <person name="Turner G."/>
            <person name="Venter J.C."/>
            <person name="White O.R."/>
            <person name="Whitty B.R."/>
            <person name="Youngman P."/>
            <person name="Wolfe K.H."/>
            <person name="Goldman G.H."/>
            <person name="Wortman J.R."/>
            <person name="Jiang B."/>
            <person name="Denning D.W."/>
            <person name="Nierman W.C."/>
        </authorList>
    </citation>
    <scope>NUCLEOTIDE SEQUENCE [LARGE SCALE GENOMIC DNA]</scope>
    <source>
        <strain evidence="8">ATCC 1007 / CBS 513.65 / DSM 816 / NCTC 3887 / NRRL 1</strain>
    </source>
</reference>
<dbReference type="GO" id="GO:0005634">
    <property type="term" value="C:nucleus"/>
    <property type="evidence" value="ECO:0007669"/>
    <property type="project" value="UniProtKB-SubCell"/>
</dbReference>
<dbReference type="VEuPathDB" id="FungiDB:ACLA_084580"/>
<evidence type="ECO:0000256" key="2">
    <source>
        <dbReference type="ARBA" id="ARBA00023015"/>
    </source>
</evidence>
<dbReference type="PANTHER" id="PTHR37534">
    <property type="entry name" value="TRANSCRIPTIONAL ACTIVATOR PROTEIN UGA3"/>
    <property type="match status" value="1"/>
</dbReference>
<dbReference type="KEGG" id="act:ACLA_084580"/>
<dbReference type="eggNOG" id="ENOG502SMNZ">
    <property type="taxonomic scope" value="Eukaryota"/>
</dbReference>
<evidence type="ECO:0000259" key="6">
    <source>
        <dbReference type="PROSITE" id="PS50048"/>
    </source>
</evidence>
<dbReference type="HOGENOM" id="CLU_036925_0_0_1"/>
<evidence type="ECO:0000256" key="1">
    <source>
        <dbReference type="ARBA" id="ARBA00004123"/>
    </source>
</evidence>
<name>A1CTX6_ASPCL</name>
<dbReference type="Gene3D" id="4.10.240.10">
    <property type="entry name" value="Zn(2)-C6 fungal-type DNA-binding domain"/>
    <property type="match status" value="1"/>
</dbReference>
<keyword evidence="5" id="KW-0539">Nucleus</keyword>
<dbReference type="GO" id="GO:0000976">
    <property type="term" value="F:transcription cis-regulatory region binding"/>
    <property type="evidence" value="ECO:0007669"/>
    <property type="project" value="TreeGrafter"/>
</dbReference>
<proteinExistence type="predicted"/>
<evidence type="ECO:0000313" key="8">
    <source>
        <dbReference type="Proteomes" id="UP000006701"/>
    </source>
</evidence>
<organism evidence="7 8">
    <name type="scientific">Aspergillus clavatus (strain ATCC 1007 / CBS 513.65 / DSM 816 / NCTC 3887 / NRRL 1 / QM 1276 / 107)</name>
    <dbReference type="NCBI Taxonomy" id="344612"/>
    <lineage>
        <taxon>Eukaryota</taxon>
        <taxon>Fungi</taxon>
        <taxon>Dikarya</taxon>
        <taxon>Ascomycota</taxon>
        <taxon>Pezizomycotina</taxon>
        <taxon>Eurotiomycetes</taxon>
        <taxon>Eurotiomycetidae</taxon>
        <taxon>Eurotiales</taxon>
        <taxon>Aspergillaceae</taxon>
        <taxon>Aspergillus</taxon>
        <taxon>Aspergillus subgen. Fumigati</taxon>
    </lineage>
</organism>
<comment type="subcellular location">
    <subcellularLocation>
        <location evidence="1">Nucleus</location>
    </subcellularLocation>
</comment>
<dbReference type="OrthoDB" id="25818at2759"/>
<dbReference type="Pfam" id="PF11951">
    <property type="entry name" value="Fungal_trans_2"/>
    <property type="match status" value="1"/>
</dbReference>
<dbReference type="GO" id="GO:0045944">
    <property type="term" value="P:positive regulation of transcription by RNA polymerase II"/>
    <property type="evidence" value="ECO:0007669"/>
    <property type="project" value="TreeGrafter"/>
</dbReference>
<protein>
    <submittedName>
        <fullName evidence="7">C6 zinc finger domain protein</fullName>
    </submittedName>
</protein>
<dbReference type="PANTHER" id="PTHR37534:SF49">
    <property type="entry name" value="LYSINE BIOSYNTHESIS REGULATORY PROTEIN LYS14"/>
    <property type="match status" value="1"/>
</dbReference>
<evidence type="ECO:0000256" key="5">
    <source>
        <dbReference type="ARBA" id="ARBA00023242"/>
    </source>
</evidence>
<evidence type="ECO:0000256" key="4">
    <source>
        <dbReference type="ARBA" id="ARBA00023163"/>
    </source>
</evidence>
<feature type="domain" description="Zn(2)-C6 fungal-type" evidence="6">
    <location>
        <begin position="11"/>
        <end position="39"/>
    </location>
</feature>
<sequence>MPPAGSLPGPACKTCREKCRKCDRGRPKCQRCISKGLECGGYPEQFRFCGIASRGKWKDARIPTARATKTRTSAVESRPESDFIAVKSVTVDTSQPAKDVQALSHPEKCTKNPTALPDDIPKILDLAQTGILLSHYDGFICPHQIAEIGGTSENPYRAYILPLAQKQIGLLYAILGLSASHLGKLTGNKALYEEAAVEYRLRAIRALSEEIRKSQGPAFLHEDEQDAVLAIIQVLLLHDIAETGISSHGIHITGAMSVCKQLLLADGLNGRRRRAVFFLGNLAWLDIIRAFAGPERLCFSQDIRETVACASDARFELVNGCPREIFLVIGAALEKAKEYNLGWLSWDEYQIALHLAKHQLYSLDSTTKVYPSSDPRWLSTAEAFRYACILRILRLLDPLEPAKGQEIQDCVTKILDATARIPSDCCLLELLVLPLFMGGSDALSPHSQYYVLSRLKEIERRSEFRNPVPRELLEKVWAARAAQAADDDKNISWTTFVSIGLLGMRFCSHVLTIADSFI</sequence>
<dbReference type="CDD" id="cd00067">
    <property type="entry name" value="GAL4"/>
    <property type="match status" value="1"/>
</dbReference>
<dbReference type="GO" id="GO:0008270">
    <property type="term" value="F:zinc ion binding"/>
    <property type="evidence" value="ECO:0007669"/>
    <property type="project" value="InterPro"/>
</dbReference>
<dbReference type="SUPFAM" id="SSF57701">
    <property type="entry name" value="Zn2/Cys6 DNA-binding domain"/>
    <property type="match status" value="1"/>
</dbReference>
<keyword evidence="8" id="KW-1185">Reference proteome</keyword>
<dbReference type="OMA" id="IASRGKW"/>